<dbReference type="InterPro" id="IPR052025">
    <property type="entry name" value="Xyloglucanase_GH74"/>
</dbReference>
<name>A0A832G612_9BACT</name>
<proteinExistence type="predicted"/>
<evidence type="ECO:0000259" key="2">
    <source>
        <dbReference type="Pfam" id="PF18962"/>
    </source>
</evidence>
<dbReference type="Gene3D" id="2.130.10.10">
    <property type="entry name" value="YVTN repeat-like/Quinoprotein amine dehydrogenase"/>
    <property type="match status" value="3"/>
</dbReference>
<dbReference type="Pfam" id="PF18962">
    <property type="entry name" value="Por_Secre_tail"/>
    <property type="match status" value="1"/>
</dbReference>
<comment type="caution">
    <text evidence="3">The sequence shown here is derived from an EMBL/GenBank/DDBJ whole genome shotgun (WGS) entry which is preliminary data.</text>
</comment>
<dbReference type="InterPro" id="IPR026444">
    <property type="entry name" value="Secre_tail"/>
</dbReference>
<sequence length="517" mass="57254">MKNFTSVLIFVVLFCSLAFSQSYQWVLKQSGSSLGGPIDVEKYNSDNVYYGSGNKIYRSTDRGETFTQMGTNIPNSTSVKSVTLKDNAPGTMVVAVESSPNDKIYKTTDYGLTWTLTNDEGQMSYFGIPVTQDPSHPDTLFTMINTNFKISTDFGSTWTTISSNFGPLNAPCDIEVFPDTNIILIGDNGTGIFRSTNYGLNWNQVFSTSGEIPTVTVDFTNPGVAWATKWGGGGGFLKSTDYGQTWVAQPTFSGINMWGVHTNPNDGNEVFAGCYSCGSTWRTKNGGQTWLQIPIPSSDYQIYITDSMSVYAAQGNGFYKLTSPFFIPVELESFVANKVDGKVILEWTTATEINNYGFEVEQSNDNFNYTDIGFVAGFGTTTEKRNYYFVVENLFVGKNYFRLKQIDLDGTITYSNAVEVEGELPFEFSLSQNYPNPFNPTTVISWQSPIGGHQTLKVYDLLGNEVAILVDEYREAGSYKAEFNVAQVSRPELSSGLYLYKLTVGSFSASRKMILVK</sequence>
<dbReference type="PANTHER" id="PTHR43739">
    <property type="entry name" value="XYLOGLUCANASE (EUROFUNG)"/>
    <property type="match status" value="1"/>
</dbReference>
<dbReference type="InterPro" id="IPR015943">
    <property type="entry name" value="WD40/YVTN_repeat-like_dom_sf"/>
</dbReference>
<dbReference type="GO" id="GO:0010411">
    <property type="term" value="P:xyloglucan metabolic process"/>
    <property type="evidence" value="ECO:0007669"/>
    <property type="project" value="TreeGrafter"/>
</dbReference>
<feature type="signal peptide" evidence="1">
    <location>
        <begin position="1"/>
        <end position="20"/>
    </location>
</feature>
<protein>
    <submittedName>
        <fullName evidence="3">T9SS type A sorting domain-containing protein</fullName>
    </submittedName>
</protein>
<organism evidence="3">
    <name type="scientific">Ignavibacterium album</name>
    <dbReference type="NCBI Taxonomy" id="591197"/>
    <lineage>
        <taxon>Bacteria</taxon>
        <taxon>Pseudomonadati</taxon>
        <taxon>Ignavibacteriota</taxon>
        <taxon>Ignavibacteria</taxon>
        <taxon>Ignavibacteriales</taxon>
        <taxon>Ignavibacteriaceae</taxon>
        <taxon>Ignavibacterium</taxon>
    </lineage>
</organism>
<dbReference type="InterPro" id="IPR036278">
    <property type="entry name" value="Sialidase_sf"/>
</dbReference>
<keyword evidence="1" id="KW-0732">Signal</keyword>
<dbReference type="AlphaFoldDB" id="A0A832G612"/>
<feature type="chain" id="PRO_5032431821" evidence="1">
    <location>
        <begin position="21"/>
        <end position="517"/>
    </location>
</feature>
<dbReference type="CDD" id="cd15482">
    <property type="entry name" value="Sialidase_non-viral"/>
    <property type="match status" value="1"/>
</dbReference>
<feature type="domain" description="Secretion system C-terminal sorting" evidence="2">
    <location>
        <begin position="434"/>
        <end position="514"/>
    </location>
</feature>
<accession>A0A832G612</accession>
<evidence type="ECO:0000256" key="1">
    <source>
        <dbReference type="SAM" id="SignalP"/>
    </source>
</evidence>
<dbReference type="EMBL" id="DSVI01000004">
    <property type="protein sequence ID" value="HGT46706.1"/>
    <property type="molecule type" value="Genomic_DNA"/>
</dbReference>
<evidence type="ECO:0000313" key="3">
    <source>
        <dbReference type="EMBL" id="HGT46706.1"/>
    </source>
</evidence>
<dbReference type="NCBIfam" id="TIGR04183">
    <property type="entry name" value="Por_Secre_tail"/>
    <property type="match status" value="1"/>
</dbReference>
<dbReference type="SUPFAM" id="SSF50939">
    <property type="entry name" value="Sialidases"/>
    <property type="match status" value="1"/>
</dbReference>
<dbReference type="SUPFAM" id="SSF110296">
    <property type="entry name" value="Oligoxyloglucan reducing end-specific cellobiohydrolase"/>
    <property type="match status" value="1"/>
</dbReference>
<gene>
    <name evidence="3" type="ORF">ENS56_01565</name>
</gene>
<dbReference type="PANTHER" id="PTHR43739:SF5">
    <property type="entry name" value="EXO-ALPHA-SIALIDASE"/>
    <property type="match status" value="1"/>
</dbReference>
<reference evidence="3" key="1">
    <citation type="journal article" date="2020" name="mSystems">
        <title>Genome- and Community-Level Interaction Insights into Carbon Utilization and Element Cycling Functions of Hydrothermarchaeota in Hydrothermal Sediment.</title>
        <authorList>
            <person name="Zhou Z."/>
            <person name="Liu Y."/>
            <person name="Xu W."/>
            <person name="Pan J."/>
            <person name="Luo Z.H."/>
            <person name="Li M."/>
        </authorList>
    </citation>
    <scope>NUCLEOTIDE SEQUENCE [LARGE SCALE GENOMIC DNA]</scope>
    <source>
        <strain evidence="3">SpSt-500</strain>
    </source>
</reference>